<keyword evidence="2" id="KW-1185">Reference proteome</keyword>
<comment type="caution">
    <text evidence="1">The sequence shown here is derived from an EMBL/GenBank/DDBJ whole genome shotgun (WGS) entry which is preliminary data.</text>
</comment>
<dbReference type="AlphaFoldDB" id="A0A9N9H9R2"/>
<evidence type="ECO:0000313" key="1">
    <source>
        <dbReference type="EMBL" id="CAG8670004.1"/>
    </source>
</evidence>
<dbReference type="EMBL" id="CAJVPZ010015985">
    <property type="protein sequence ID" value="CAG8670004.1"/>
    <property type="molecule type" value="Genomic_DNA"/>
</dbReference>
<accession>A0A9N9H9R2</accession>
<reference evidence="1" key="1">
    <citation type="submission" date="2021-06" db="EMBL/GenBank/DDBJ databases">
        <authorList>
            <person name="Kallberg Y."/>
            <person name="Tangrot J."/>
            <person name="Rosling A."/>
        </authorList>
    </citation>
    <scope>NUCLEOTIDE SEQUENCE</scope>
    <source>
        <strain evidence="1">IN212</strain>
    </source>
</reference>
<name>A0A9N9H9R2_9GLOM</name>
<sequence length="153" mass="18279">CDELKIALTNGNILYNTDSNENIFPIFKKDLTDIINYWVNSYPKIKETLFDWKNMTIDGEYDLFKPIRSCNETIFEDETVINIRLGIYPTSSPEKIRCTEVYTKYEFKVHYPQNNLLGKFFYKKKLENLIKKKENIKTLFEMISKKSYNNQNN</sequence>
<evidence type="ECO:0000313" key="2">
    <source>
        <dbReference type="Proteomes" id="UP000789396"/>
    </source>
</evidence>
<dbReference type="OrthoDB" id="10469532at2759"/>
<gene>
    <name evidence="1" type="ORF">RFULGI_LOCUS9186</name>
</gene>
<dbReference type="Proteomes" id="UP000789396">
    <property type="component" value="Unassembled WGS sequence"/>
</dbReference>
<organism evidence="1 2">
    <name type="scientific">Racocetra fulgida</name>
    <dbReference type="NCBI Taxonomy" id="60492"/>
    <lineage>
        <taxon>Eukaryota</taxon>
        <taxon>Fungi</taxon>
        <taxon>Fungi incertae sedis</taxon>
        <taxon>Mucoromycota</taxon>
        <taxon>Glomeromycotina</taxon>
        <taxon>Glomeromycetes</taxon>
        <taxon>Diversisporales</taxon>
        <taxon>Gigasporaceae</taxon>
        <taxon>Racocetra</taxon>
    </lineage>
</organism>
<proteinExistence type="predicted"/>
<feature type="non-terminal residue" evidence="1">
    <location>
        <position position="1"/>
    </location>
</feature>
<protein>
    <submittedName>
        <fullName evidence="1">17853_t:CDS:1</fullName>
    </submittedName>
</protein>